<dbReference type="GO" id="GO:0008239">
    <property type="term" value="F:dipeptidyl-peptidase activity"/>
    <property type="evidence" value="ECO:0007669"/>
    <property type="project" value="TreeGrafter"/>
</dbReference>
<feature type="chain" id="PRO_5042957600" description="Serine protease K12H4.7" evidence="6">
    <location>
        <begin position="18"/>
        <end position="488"/>
    </location>
</feature>
<dbReference type="GO" id="GO:0070008">
    <property type="term" value="F:serine-type exopeptidase activity"/>
    <property type="evidence" value="ECO:0007669"/>
    <property type="project" value="InterPro"/>
</dbReference>
<dbReference type="PANTHER" id="PTHR11010">
    <property type="entry name" value="PROTEASE S28 PRO-X CARBOXYPEPTIDASE-RELATED"/>
    <property type="match status" value="1"/>
</dbReference>
<dbReference type="PANTHER" id="PTHR11010:SF117">
    <property type="entry name" value="SERINE PROTEASE 16"/>
    <property type="match status" value="1"/>
</dbReference>
<dbReference type="SUPFAM" id="SSF53474">
    <property type="entry name" value="alpha/beta-Hydrolases"/>
    <property type="match status" value="1"/>
</dbReference>
<dbReference type="Gene3D" id="1.20.120.980">
    <property type="entry name" value="Serine carboxypeptidase S28, SKS domain"/>
    <property type="match status" value="1"/>
</dbReference>
<protein>
    <recommendedName>
        <fullName evidence="9">Serine protease K12H4.7</fullName>
    </recommendedName>
</protein>
<evidence type="ECO:0000313" key="8">
    <source>
        <dbReference type="Proteomes" id="UP001367676"/>
    </source>
</evidence>
<organism evidence="7 8">
    <name type="scientific">Parthenolecanium corni</name>
    <dbReference type="NCBI Taxonomy" id="536013"/>
    <lineage>
        <taxon>Eukaryota</taxon>
        <taxon>Metazoa</taxon>
        <taxon>Ecdysozoa</taxon>
        <taxon>Arthropoda</taxon>
        <taxon>Hexapoda</taxon>
        <taxon>Insecta</taxon>
        <taxon>Pterygota</taxon>
        <taxon>Neoptera</taxon>
        <taxon>Paraneoptera</taxon>
        <taxon>Hemiptera</taxon>
        <taxon>Sternorrhyncha</taxon>
        <taxon>Coccoidea</taxon>
        <taxon>Coccidae</taxon>
        <taxon>Parthenolecanium</taxon>
    </lineage>
</organism>
<comment type="similarity">
    <text evidence="1">Belongs to the peptidase S28 family.</text>
</comment>
<reference evidence="7 8" key="1">
    <citation type="submission" date="2024-03" db="EMBL/GenBank/DDBJ databases">
        <title>Adaptation during the transition from Ophiocordyceps entomopathogen to insect associate is accompanied by gene loss and intensified selection.</title>
        <authorList>
            <person name="Ward C.M."/>
            <person name="Onetto C.A."/>
            <person name="Borneman A.R."/>
        </authorList>
    </citation>
    <scope>NUCLEOTIDE SEQUENCE [LARGE SCALE GENOMIC DNA]</scope>
    <source>
        <strain evidence="7">AWRI1</strain>
        <tissue evidence="7">Single Adult Female</tissue>
    </source>
</reference>
<dbReference type="AlphaFoldDB" id="A0AAN9THB5"/>
<proteinExistence type="inferred from homology"/>
<accession>A0AAN9THB5</accession>
<evidence type="ECO:0000256" key="5">
    <source>
        <dbReference type="ARBA" id="ARBA00023180"/>
    </source>
</evidence>
<keyword evidence="3 6" id="KW-0732">Signal</keyword>
<evidence type="ECO:0000256" key="3">
    <source>
        <dbReference type="ARBA" id="ARBA00022729"/>
    </source>
</evidence>
<dbReference type="GO" id="GO:0006508">
    <property type="term" value="P:proteolysis"/>
    <property type="evidence" value="ECO:0007669"/>
    <property type="project" value="UniProtKB-KW"/>
</dbReference>
<keyword evidence="5" id="KW-0325">Glycoprotein</keyword>
<sequence>MHVTFWFMHFLFGISLSQKIRNYYLGVEDPGLGKSHVDTPKEQFFSQKLNHFDPTDHTTWLQRYWVNKSKYAENGPVFLMINGEAPASPIWMSSGAWLDYGKELNAMYILLEHRYYGSSRPTNDTSTKSLVYLNTQQALADVAYFIDGMKQKYNLSEDTKWIALGGSYAGALAAWMRYKYPHLVYGAVSSSGPLLAKMDYKEYFHVVHHSISSYSNKCEKEISRANKQLEIMIKTKRGRLFLTEWFNLCEELSDNEYDISFLFLTFAYNFANLVQYDKGYKSATGLNTIRGVCNLFLTGSSNNKTSSLRRYAEVNKLLLNASDGECISSVYETYIEKLRETDWDTSSTYGRQWMYQTCTEFGFYQTSSTEKDTFGTRLPIEFFSKQCEDIFGSEFNDTFIRQAINETNLVFGGYDINIDRVVFTHGTVDPWYPLGLYHPSDKKNYDTIFIKGTSHCSDLNQPTDKDSVELKNARRAVRNIILSWFKKQ</sequence>
<evidence type="ECO:0000256" key="6">
    <source>
        <dbReference type="SAM" id="SignalP"/>
    </source>
</evidence>
<evidence type="ECO:0000256" key="2">
    <source>
        <dbReference type="ARBA" id="ARBA00022670"/>
    </source>
</evidence>
<gene>
    <name evidence="7" type="ORF">V9T40_004981</name>
</gene>
<dbReference type="InterPro" id="IPR029058">
    <property type="entry name" value="AB_hydrolase_fold"/>
</dbReference>
<comment type="caution">
    <text evidence="7">The sequence shown here is derived from an EMBL/GenBank/DDBJ whole genome shotgun (WGS) entry which is preliminary data.</text>
</comment>
<dbReference type="InterPro" id="IPR008758">
    <property type="entry name" value="Peptidase_S28"/>
</dbReference>
<dbReference type="EMBL" id="JBBCAQ010000032">
    <property type="protein sequence ID" value="KAK7584018.1"/>
    <property type="molecule type" value="Genomic_DNA"/>
</dbReference>
<evidence type="ECO:0000256" key="4">
    <source>
        <dbReference type="ARBA" id="ARBA00022801"/>
    </source>
</evidence>
<keyword evidence="8" id="KW-1185">Reference proteome</keyword>
<keyword evidence="2" id="KW-0645">Protease</keyword>
<dbReference type="Proteomes" id="UP001367676">
    <property type="component" value="Unassembled WGS sequence"/>
</dbReference>
<name>A0AAN9THB5_9HEMI</name>
<feature type="signal peptide" evidence="6">
    <location>
        <begin position="1"/>
        <end position="17"/>
    </location>
</feature>
<dbReference type="Gene3D" id="3.40.50.1820">
    <property type="entry name" value="alpha/beta hydrolase"/>
    <property type="match status" value="1"/>
</dbReference>
<evidence type="ECO:0000256" key="1">
    <source>
        <dbReference type="ARBA" id="ARBA00011079"/>
    </source>
</evidence>
<dbReference type="Pfam" id="PF05577">
    <property type="entry name" value="Peptidase_S28"/>
    <property type="match status" value="1"/>
</dbReference>
<evidence type="ECO:0008006" key="9">
    <source>
        <dbReference type="Google" id="ProtNLM"/>
    </source>
</evidence>
<keyword evidence="4" id="KW-0378">Hydrolase</keyword>
<dbReference type="InterPro" id="IPR042269">
    <property type="entry name" value="Ser_carbopepase_S28_SKS"/>
</dbReference>
<evidence type="ECO:0000313" key="7">
    <source>
        <dbReference type="EMBL" id="KAK7584018.1"/>
    </source>
</evidence>